<keyword evidence="3" id="KW-1185">Reference proteome</keyword>
<gene>
    <name evidence="2" type="ORF">FCU45_07815</name>
</gene>
<dbReference type="GO" id="GO:0016740">
    <property type="term" value="F:transferase activity"/>
    <property type="evidence" value="ECO:0007669"/>
    <property type="project" value="UniProtKB-KW"/>
</dbReference>
<dbReference type="Pfam" id="PF13480">
    <property type="entry name" value="Acetyltransf_6"/>
    <property type="match status" value="1"/>
</dbReference>
<dbReference type="Proteomes" id="UP000309561">
    <property type="component" value="Unassembled WGS sequence"/>
</dbReference>
<accession>A0A4U2Z7E8</accession>
<dbReference type="Gene3D" id="3.40.630.30">
    <property type="match status" value="1"/>
</dbReference>
<name>A0A4U2Z7E8_9BACT</name>
<dbReference type="InterPro" id="IPR038740">
    <property type="entry name" value="BioF2-like_GNAT_dom"/>
</dbReference>
<dbReference type="AlphaFoldDB" id="A0A4U2Z7E8"/>
<dbReference type="PANTHER" id="PTHR36174">
    <property type="entry name" value="LIPID II:GLYCINE GLYCYLTRANSFERASE"/>
    <property type="match status" value="1"/>
</dbReference>
<dbReference type="SUPFAM" id="SSF55729">
    <property type="entry name" value="Acyl-CoA N-acyltransferases (Nat)"/>
    <property type="match status" value="1"/>
</dbReference>
<dbReference type="RefSeq" id="WP_137014005.1">
    <property type="nucleotide sequence ID" value="NZ_SZPX01000005.1"/>
</dbReference>
<sequence>MNIIKYRAEYKNLWNEFVKNSKNSHFFFDRDYMEYHNDRFEDFSLMIFDDTDKLIAILPANIKENFLYSHHGLTFGGFLVDDKMKTETMLEIFQFLKDYAKKQNIKKIIYKCIPYIYHIKPSEEDRYALFRNNAKLIRRDVTSTIDLTEQVRYSKGRKWTINKAKKEPIEAFESNDYKAFWELLTGVLESNHEAKPVHTLEEMRKLASLFPKNIKLFLAKKDEKVVSGALIYENQNIVHTQYLANSEEGRELGALDLLIDYLIKDVYKNKKYFDFGISNEDAGRFLNTGLIAQKEGFGARAVVQDFYELEIK</sequence>
<dbReference type="InterPro" id="IPR016181">
    <property type="entry name" value="Acyl_CoA_acyltransferase"/>
</dbReference>
<proteinExistence type="predicted"/>
<keyword evidence="2" id="KW-0808">Transferase</keyword>
<organism evidence="2 3">
    <name type="scientific">Sulfurimonas crateris</name>
    <dbReference type="NCBI Taxonomy" id="2574727"/>
    <lineage>
        <taxon>Bacteria</taxon>
        <taxon>Pseudomonadati</taxon>
        <taxon>Campylobacterota</taxon>
        <taxon>Epsilonproteobacteria</taxon>
        <taxon>Campylobacterales</taxon>
        <taxon>Sulfurimonadaceae</taxon>
        <taxon>Sulfurimonas</taxon>
    </lineage>
</organism>
<dbReference type="PANTHER" id="PTHR36174:SF1">
    <property type="entry name" value="LIPID II:GLYCINE GLYCYLTRANSFERASE"/>
    <property type="match status" value="1"/>
</dbReference>
<protein>
    <submittedName>
        <fullName evidence="2">GNAT family N-acetyltransferase</fullName>
    </submittedName>
</protein>
<dbReference type="EMBL" id="SZPX01000005">
    <property type="protein sequence ID" value="TKI69410.1"/>
    <property type="molecule type" value="Genomic_DNA"/>
</dbReference>
<reference evidence="2 3" key="1">
    <citation type="submission" date="2019-04" db="EMBL/GenBank/DDBJ databases">
        <title>Sulfurimonas crateris sp. nov. a facultative anaerobic sulfur-oxidizing chemolithautotrophic bacterium isolated from a terrestrial mud vulcano.</title>
        <authorList>
            <person name="Ratnikova N.M."/>
            <person name="Slobodkin A.I."/>
            <person name="Merkel A.Y."/>
            <person name="Novikov A."/>
            <person name="Bonch-Osmolovskaya E.A."/>
            <person name="Slobodkina G.B."/>
        </authorList>
    </citation>
    <scope>NUCLEOTIDE SEQUENCE [LARGE SCALE GENOMIC DNA]</scope>
    <source>
        <strain evidence="2 3">SN118</strain>
    </source>
</reference>
<evidence type="ECO:0000259" key="1">
    <source>
        <dbReference type="Pfam" id="PF13480"/>
    </source>
</evidence>
<evidence type="ECO:0000313" key="3">
    <source>
        <dbReference type="Proteomes" id="UP000309561"/>
    </source>
</evidence>
<evidence type="ECO:0000313" key="2">
    <source>
        <dbReference type="EMBL" id="TKI69410.1"/>
    </source>
</evidence>
<dbReference type="InterPro" id="IPR050644">
    <property type="entry name" value="PG_Glycine_Bridge_Synth"/>
</dbReference>
<dbReference type="OrthoDB" id="9808687at2"/>
<comment type="caution">
    <text evidence="2">The sequence shown here is derived from an EMBL/GenBank/DDBJ whole genome shotgun (WGS) entry which is preliminary data.</text>
</comment>
<feature type="domain" description="BioF2-like acetyltransferase" evidence="1">
    <location>
        <begin position="179"/>
        <end position="281"/>
    </location>
</feature>